<dbReference type="Gene3D" id="1.25.40.10">
    <property type="entry name" value="Tetratricopeptide repeat domain"/>
    <property type="match status" value="1"/>
</dbReference>
<dbReference type="Proteomes" id="UP001155280">
    <property type="component" value="Unassembled WGS sequence"/>
</dbReference>
<keyword evidence="1" id="KW-0732">Signal</keyword>
<accession>A0A9X2KW59</accession>
<dbReference type="RefSeq" id="WP_241550953.1">
    <property type="nucleotide sequence ID" value="NZ_JANCNS010000001.1"/>
</dbReference>
<name>A0A9X2KW59_9FLAO</name>
<dbReference type="Pfam" id="PF00756">
    <property type="entry name" value="Esterase"/>
    <property type="match status" value="1"/>
</dbReference>
<dbReference type="SUPFAM" id="SSF53474">
    <property type="entry name" value="alpha/beta-Hydrolases"/>
    <property type="match status" value="1"/>
</dbReference>
<comment type="caution">
    <text evidence="2">The sequence shown here is derived from an EMBL/GenBank/DDBJ whole genome shotgun (WGS) entry which is preliminary data.</text>
</comment>
<proteinExistence type="predicted"/>
<dbReference type="InterPro" id="IPR000801">
    <property type="entry name" value="Esterase-like"/>
</dbReference>
<dbReference type="InterPro" id="IPR050583">
    <property type="entry name" value="Mycobacterial_A85_antigen"/>
</dbReference>
<dbReference type="AlphaFoldDB" id="A0A9X2KW59"/>
<dbReference type="EMBL" id="JANCNS010000001">
    <property type="protein sequence ID" value="MCP9198959.1"/>
    <property type="molecule type" value="Genomic_DNA"/>
</dbReference>
<gene>
    <name evidence="2" type="ORF">MKO06_03505</name>
</gene>
<organism evidence="2 3">
    <name type="scientific">Christiangramia oceanisediminis</name>
    <dbReference type="NCBI Taxonomy" id="2920386"/>
    <lineage>
        <taxon>Bacteria</taxon>
        <taxon>Pseudomonadati</taxon>
        <taxon>Bacteroidota</taxon>
        <taxon>Flavobacteriia</taxon>
        <taxon>Flavobacteriales</taxon>
        <taxon>Flavobacteriaceae</taxon>
        <taxon>Christiangramia</taxon>
    </lineage>
</organism>
<protein>
    <submittedName>
        <fullName evidence="2">Alpha/beta hydrolase-fold protein</fullName>
    </submittedName>
</protein>
<dbReference type="PANTHER" id="PTHR48098">
    <property type="entry name" value="ENTEROCHELIN ESTERASE-RELATED"/>
    <property type="match status" value="1"/>
</dbReference>
<reference evidence="2" key="1">
    <citation type="submission" date="2022-07" db="EMBL/GenBank/DDBJ databases">
        <title>Gramela sediminis sp. nov., isolated from deep-sea sediment of the Indian Ocean.</title>
        <authorList>
            <person name="Shi H."/>
        </authorList>
    </citation>
    <scope>NUCLEOTIDE SEQUENCE</scope>
    <source>
        <strain evidence="2">GC03-9</strain>
    </source>
</reference>
<sequence length="382" mass="44498">MKPLLIVLMAFLMPISHFAQIKYESLPSQKLGETRQIKIQLPRNYEKNTEKRYPVMVVLDGDYLFEPVAGMVDYYSYWEDAPEMIVVGINQDGLRTEDTQYSETNFLPVDKGAKFFEFIGMELLAQLDQKYRTANFRIIVGHDFTANFINYYLMKSNPIFQGYINLSPDLAPEMADRISQSLNKAETGKWYYLATSSEDIPALKDEIKELDNLLKNVDNKQINYKFDNFEGASHYSLVGKAIPSAIESMFEIYRPISRKDYNEILLQTSVSPSEYLEEKYNTITELYGIQKQISVNDFMAVYNAIEKTRNWEEYKDLYKMAHEHYPGTMLGTFFEARYEEETGNPKKAMRIYQNAYGQENIAFLDADFMLEKAEAIKKDFGY</sequence>
<evidence type="ECO:0000313" key="3">
    <source>
        <dbReference type="Proteomes" id="UP001155280"/>
    </source>
</evidence>
<dbReference type="InterPro" id="IPR029058">
    <property type="entry name" value="AB_hydrolase_fold"/>
</dbReference>
<keyword evidence="2" id="KW-0378">Hydrolase</keyword>
<dbReference type="InterPro" id="IPR011990">
    <property type="entry name" value="TPR-like_helical_dom_sf"/>
</dbReference>
<evidence type="ECO:0000256" key="1">
    <source>
        <dbReference type="SAM" id="SignalP"/>
    </source>
</evidence>
<keyword evidence="3" id="KW-1185">Reference proteome</keyword>
<dbReference type="GO" id="GO:0016787">
    <property type="term" value="F:hydrolase activity"/>
    <property type="evidence" value="ECO:0007669"/>
    <property type="project" value="UniProtKB-KW"/>
</dbReference>
<feature type="signal peptide" evidence="1">
    <location>
        <begin position="1"/>
        <end position="19"/>
    </location>
</feature>
<feature type="chain" id="PRO_5040847393" evidence="1">
    <location>
        <begin position="20"/>
        <end position="382"/>
    </location>
</feature>
<dbReference type="PANTHER" id="PTHR48098:SF6">
    <property type="entry name" value="FERRI-BACILLIBACTIN ESTERASE BESA"/>
    <property type="match status" value="1"/>
</dbReference>
<evidence type="ECO:0000313" key="2">
    <source>
        <dbReference type="EMBL" id="MCP9198959.1"/>
    </source>
</evidence>
<dbReference type="Gene3D" id="3.40.50.1820">
    <property type="entry name" value="alpha/beta hydrolase"/>
    <property type="match status" value="1"/>
</dbReference>